<organism evidence="7 8">
    <name type="scientific">Methylobacterium marchantiae</name>
    <dbReference type="NCBI Taxonomy" id="600331"/>
    <lineage>
        <taxon>Bacteria</taxon>
        <taxon>Pseudomonadati</taxon>
        <taxon>Pseudomonadota</taxon>
        <taxon>Alphaproteobacteria</taxon>
        <taxon>Hyphomicrobiales</taxon>
        <taxon>Methylobacteriaceae</taxon>
        <taxon>Methylobacterium</taxon>
    </lineage>
</organism>
<gene>
    <name evidence="7" type="ORF">ACFQ4G_13410</name>
</gene>
<evidence type="ECO:0000256" key="5">
    <source>
        <dbReference type="SAM" id="Phobius"/>
    </source>
</evidence>
<evidence type="ECO:0000256" key="4">
    <source>
        <dbReference type="ARBA" id="ARBA00023136"/>
    </source>
</evidence>
<feature type="domain" description="Cation efflux protein transmembrane" evidence="6">
    <location>
        <begin position="29"/>
        <end position="208"/>
    </location>
</feature>
<dbReference type="RefSeq" id="WP_238207329.1">
    <property type="nucleotide sequence ID" value="NZ_JBHTND010000017.1"/>
</dbReference>
<dbReference type="Gene3D" id="1.20.1510.10">
    <property type="entry name" value="Cation efflux protein transmembrane domain"/>
    <property type="match status" value="1"/>
</dbReference>
<accession>A0ABW3WZ18</accession>
<dbReference type="InterPro" id="IPR027469">
    <property type="entry name" value="Cation_efflux_TMD_sf"/>
</dbReference>
<comment type="subcellular location">
    <subcellularLocation>
        <location evidence="1">Membrane</location>
        <topology evidence="1">Multi-pass membrane protein</topology>
    </subcellularLocation>
</comment>
<dbReference type="Proteomes" id="UP001597176">
    <property type="component" value="Unassembled WGS sequence"/>
</dbReference>
<reference evidence="8" key="1">
    <citation type="journal article" date="2019" name="Int. J. Syst. Evol. Microbiol.">
        <title>The Global Catalogue of Microorganisms (GCM) 10K type strain sequencing project: providing services to taxonomists for standard genome sequencing and annotation.</title>
        <authorList>
            <consortium name="The Broad Institute Genomics Platform"/>
            <consortium name="The Broad Institute Genome Sequencing Center for Infectious Disease"/>
            <person name="Wu L."/>
            <person name="Ma J."/>
        </authorList>
    </citation>
    <scope>NUCLEOTIDE SEQUENCE [LARGE SCALE GENOMIC DNA]</scope>
    <source>
        <strain evidence="8">CCUG 56108</strain>
    </source>
</reference>
<sequence>MNHHDTSQARTVSAPAGEVSAAAGYRRTVWVVAAGTLAFALGEALWAHLIGSADLIKDASGFGYDIALNVVAASVFRRGVRIESLSALVIGGLLAATGIDGLIDFWTEVQNSTVESMEEVVTSNGVATAVSCLAMAALVRFRDDENPLIKATWLNARNDAVADLLTSGLSVFAHLAPVRWPEYALDLIAVMFSFQAAYTVLRTSWPDIRAALPERAAVARVFRPGP</sequence>
<keyword evidence="8" id="KW-1185">Reference proteome</keyword>
<evidence type="ECO:0000259" key="6">
    <source>
        <dbReference type="Pfam" id="PF01545"/>
    </source>
</evidence>
<keyword evidence="4 5" id="KW-0472">Membrane</keyword>
<dbReference type="EMBL" id="JBHTND010000017">
    <property type="protein sequence ID" value="MFD1302567.1"/>
    <property type="molecule type" value="Genomic_DNA"/>
</dbReference>
<name>A0ABW3WZ18_9HYPH</name>
<evidence type="ECO:0000256" key="2">
    <source>
        <dbReference type="ARBA" id="ARBA00022692"/>
    </source>
</evidence>
<evidence type="ECO:0000313" key="7">
    <source>
        <dbReference type="EMBL" id="MFD1302567.1"/>
    </source>
</evidence>
<evidence type="ECO:0000313" key="8">
    <source>
        <dbReference type="Proteomes" id="UP001597176"/>
    </source>
</evidence>
<dbReference type="Pfam" id="PF01545">
    <property type="entry name" value="Cation_efflux"/>
    <property type="match status" value="1"/>
</dbReference>
<comment type="caution">
    <text evidence="7">The sequence shown here is derived from an EMBL/GenBank/DDBJ whole genome shotgun (WGS) entry which is preliminary data.</text>
</comment>
<evidence type="ECO:0000256" key="1">
    <source>
        <dbReference type="ARBA" id="ARBA00004141"/>
    </source>
</evidence>
<evidence type="ECO:0000256" key="3">
    <source>
        <dbReference type="ARBA" id="ARBA00022989"/>
    </source>
</evidence>
<dbReference type="SUPFAM" id="SSF161111">
    <property type="entry name" value="Cation efflux protein transmembrane domain-like"/>
    <property type="match status" value="1"/>
</dbReference>
<protein>
    <submittedName>
        <fullName evidence="7">Cation transporter</fullName>
    </submittedName>
</protein>
<keyword evidence="3 5" id="KW-1133">Transmembrane helix</keyword>
<dbReference type="InterPro" id="IPR058533">
    <property type="entry name" value="Cation_efflux_TM"/>
</dbReference>
<keyword evidence="2 5" id="KW-0812">Transmembrane</keyword>
<feature type="transmembrane region" description="Helical" evidence="5">
    <location>
        <begin position="29"/>
        <end position="50"/>
    </location>
</feature>
<proteinExistence type="predicted"/>